<dbReference type="AlphaFoldDB" id="A0A087M3B5"/>
<evidence type="ECO:0000313" key="8">
    <source>
        <dbReference type="EMBL" id="KFL31368.1"/>
    </source>
</evidence>
<evidence type="ECO:0000256" key="4">
    <source>
        <dbReference type="ARBA" id="ARBA00022741"/>
    </source>
</evidence>
<comment type="similarity">
    <text evidence="6">Belongs to the ribose 1,5-bisphosphokinase family.</text>
</comment>
<name>A0A087M3B5_9HYPH</name>
<dbReference type="Proteomes" id="UP000028981">
    <property type="component" value="Unassembled WGS sequence"/>
</dbReference>
<protein>
    <recommendedName>
        <fullName evidence="6">Ribose 1,5-bisphosphate phosphokinase PhnN</fullName>
        <ecNumber evidence="6">2.7.4.23</ecNumber>
    </recommendedName>
    <alternativeName>
        <fullName evidence="6">Ribose 1,5-bisphosphokinase</fullName>
    </alternativeName>
</protein>
<dbReference type="SUPFAM" id="SSF52540">
    <property type="entry name" value="P-loop containing nucleoside triphosphate hydrolases"/>
    <property type="match status" value="1"/>
</dbReference>
<dbReference type="HAMAP" id="MF_00836">
    <property type="entry name" value="PhnN"/>
    <property type="match status" value="1"/>
</dbReference>
<comment type="caution">
    <text evidence="8">The sequence shown here is derived from an EMBL/GenBank/DDBJ whole genome shotgun (WGS) entry which is preliminary data.</text>
</comment>
<dbReference type="InterPro" id="IPR008145">
    <property type="entry name" value="GK/Ca_channel_bsu"/>
</dbReference>
<dbReference type="GO" id="GO:0019634">
    <property type="term" value="P:organic phosphonate metabolic process"/>
    <property type="evidence" value="ECO:0007669"/>
    <property type="project" value="UniProtKB-UniRule"/>
</dbReference>
<sequence length="193" mass="20738">MARRAPGDMTGTFVAVVGSSGAGKDSVMAYARERMAGDVVIVRRVVTREADGGSEDHDTMTVDQFAAAETEGRFALSWPAHGLRYGLPVELEDDLHEGRVVIANLSRAVIPQLVTRYPSAVVVEVTADPQVIATRLAGRGREGAEEIQRRMDRSVGVRLPASTVRIDNSGQLDVAGEQFVSLLKDLLRLPAGD</sequence>
<comment type="catalytic activity">
    <reaction evidence="1 6">
        <text>alpha-D-ribose 1,5-bisphosphate + ATP = 5-phospho-alpha-D-ribose 1-diphosphate + ADP</text>
        <dbReference type="Rhea" id="RHEA:20109"/>
        <dbReference type="ChEBI" id="CHEBI:30616"/>
        <dbReference type="ChEBI" id="CHEBI:58017"/>
        <dbReference type="ChEBI" id="CHEBI:68688"/>
        <dbReference type="ChEBI" id="CHEBI:456216"/>
        <dbReference type="EC" id="2.7.4.23"/>
    </reaction>
</comment>
<dbReference type="STRING" id="46914.JP75_10740"/>
<dbReference type="InterPro" id="IPR012699">
    <property type="entry name" value="PhnN"/>
</dbReference>
<keyword evidence="3 6" id="KW-0808">Transferase</keyword>
<proteinExistence type="inferred from homology"/>
<dbReference type="EMBL" id="JQGC01000007">
    <property type="protein sequence ID" value="KFL31368.1"/>
    <property type="molecule type" value="Genomic_DNA"/>
</dbReference>
<evidence type="ECO:0000256" key="2">
    <source>
        <dbReference type="ARBA" id="ARBA00005069"/>
    </source>
</evidence>
<dbReference type="UniPathway" id="UPA00087">
    <property type="reaction ID" value="UER00175"/>
</dbReference>
<dbReference type="InterPro" id="IPR027417">
    <property type="entry name" value="P-loop_NTPase"/>
</dbReference>
<feature type="domain" description="Guanylate kinase/L-type calcium channel beta subunit" evidence="7">
    <location>
        <begin position="10"/>
        <end position="187"/>
    </location>
</feature>
<keyword evidence="5 6" id="KW-0067">ATP-binding</keyword>
<evidence type="ECO:0000256" key="1">
    <source>
        <dbReference type="ARBA" id="ARBA00000373"/>
    </source>
</evidence>
<evidence type="ECO:0000256" key="3">
    <source>
        <dbReference type="ARBA" id="ARBA00022679"/>
    </source>
</evidence>
<accession>A0A087M3B5</accession>
<dbReference type="Gene3D" id="3.40.50.300">
    <property type="entry name" value="P-loop containing nucleotide triphosphate hydrolases"/>
    <property type="match status" value="1"/>
</dbReference>
<evidence type="ECO:0000259" key="7">
    <source>
        <dbReference type="SMART" id="SM00072"/>
    </source>
</evidence>
<comment type="function">
    <text evidence="6">Catalyzes the phosphorylation of ribose 1,5-bisphosphate to 5-phospho-D-ribosyl alpha-1-diphosphate (PRPP).</text>
</comment>
<dbReference type="SMART" id="SM00072">
    <property type="entry name" value="GuKc"/>
    <property type="match status" value="1"/>
</dbReference>
<keyword evidence="4 6" id="KW-0547">Nucleotide-binding</keyword>
<dbReference type="GO" id="GO:0005524">
    <property type="term" value="F:ATP binding"/>
    <property type="evidence" value="ECO:0007669"/>
    <property type="project" value="UniProtKB-KW"/>
</dbReference>
<reference evidence="8 9" key="1">
    <citation type="submission" date="2014-08" db="EMBL/GenBank/DDBJ databases">
        <authorList>
            <person name="Hassan Y.I."/>
            <person name="Lepp D."/>
            <person name="Zhou T."/>
        </authorList>
    </citation>
    <scope>NUCLEOTIDE SEQUENCE [LARGE SCALE GENOMIC DNA]</scope>
    <source>
        <strain evidence="8 9">IFO13584</strain>
    </source>
</reference>
<comment type="caution">
    <text evidence="6">Lacks conserved residue(s) required for the propagation of feature annotation.</text>
</comment>
<organism evidence="8 9">
    <name type="scientific">Devosia riboflavina</name>
    <dbReference type="NCBI Taxonomy" id="46914"/>
    <lineage>
        <taxon>Bacteria</taxon>
        <taxon>Pseudomonadati</taxon>
        <taxon>Pseudomonadota</taxon>
        <taxon>Alphaproteobacteria</taxon>
        <taxon>Hyphomicrobiales</taxon>
        <taxon>Devosiaceae</taxon>
        <taxon>Devosia</taxon>
    </lineage>
</organism>
<gene>
    <name evidence="6" type="primary">phnN</name>
    <name evidence="8" type="ORF">JP75_10740</name>
</gene>
<dbReference type="GO" id="GO:0033863">
    <property type="term" value="F:ribose 1,5-bisphosphate phosphokinase activity"/>
    <property type="evidence" value="ECO:0007669"/>
    <property type="project" value="UniProtKB-UniRule"/>
</dbReference>
<dbReference type="NCBIfam" id="TIGR02322">
    <property type="entry name" value="phosphon_PhnN"/>
    <property type="match status" value="1"/>
</dbReference>
<dbReference type="GO" id="GO:0006015">
    <property type="term" value="P:5-phosphoribose 1-diphosphate biosynthetic process"/>
    <property type="evidence" value="ECO:0007669"/>
    <property type="project" value="UniProtKB-UniRule"/>
</dbReference>
<evidence type="ECO:0000313" key="9">
    <source>
        <dbReference type="Proteomes" id="UP000028981"/>
    </source>
</evidence>
<keyword evidence="9" id="KW-1185">Reference proteome</keyword>
<evidence type="ECO:0000256" key="5">
    <source>
        <dbReference type="ARBA" id="ARBA00022840"/>
    </source>
</evidence>
<evidence type="ECO:0000256" key="6">
    <source>
        <dbReference type="HAMAP-Rule" id="MF_00836"/>
    </source>
</evidence>
<dbReference type="EC" id="2.7.4.23" evidence="6"/>
<comment type="pathway">
    <text evidence="2 6">Metabolic intermediate biosynthesis; 5-phospho-alpha-D-ribose 1-diphosphate biosynthesis; 5-phospho-alpha-D-ribose 1-diphosphate from D-ribose 5-phosphate (route II): step 3/3.</text>
</comment>